<keyword evidence="9" id="KW-1185">Reference proteome</keyword>
<dbReference type="Pfam" id="PF02826">
    <property type="entry name" value="2-Hacid_dh_C"/>
    <property type="match status" value="1"/>
</dbReference>
<dbReference type="GO" id="GO:0016616">
    <property type="term" value="F:oxidoreductase activity, acting on the CH-OH group of donors, NAD or NADP as acceptor"/>
    <property type="evidence" value="ECO:0007669"/>
    <property type="project" value="InterPro"/>
</dbReference>
<reference evidence="8" key="1">
    <citation type="submission" date="2022-06" db="EMBL/GenBank/DDBJ databases">
        <title>WGS of actinobacteria.</title>
        <authorList>
            <person name="Thawai C."/>
        </authorList>
    </citation>
    <scope>NUCLEOTIDE SEQUENCE</scope>
    <source>
        <strain evidence="8">DSM 42010</strain>
    </source>
</reference>
<evidence type="ECO:0000256" key="2">
    <source>
        <dbReference type="ARBA" id="ARBA00023002"/>
    </source>
</evidence>
<evidence type="ECO:0000256" key="1">
    <source>
        <dbReference type="ARBA" id="ARBA00005854"/>
    </source>
</evidence>
<evidence type="ECO:0000256" key="3">
    <source>
        <dbReference type="ARBA" id="ARBA00023027"/>
    </source>
</evidence>
<organism evidence="8 9">
    <name type="scientific">Streptomyces malaysiensis subsp. samsunensis</name>
    <dbReference type="NCBI Taxonomy" id="459658"/>
    <lineage>
        <taxon>Bacteria</taxon>
        <taxon>Bacillati</taxon>
        <taxon>Actinomycetota</taxon>
        <taxon>Actinomycetes</taxon>
        <taxon>Kitasatosporales</taxon>
        <taxon>Streptomycetaceae</taxon>
        <taxon>Streptomyces</taxon>
        <taxon>Streptomyces violaceusniger group</taxon>
    </lineage>
</organism>
<proteinExistence type="inferred from homology"/>
<sequence length="366" mass="38301">MPRLLTQELRNAVPGDGELEIRELRLPWPHTPFGKVDEVDEVGEATGDEATGDEATGDEATGDEATGDEATGDEASGGEEEIIEVLRGSRICVTQMAPLTERVLRACPDLELFCVSRGGPVNANLEAATRHGVAVCYAPGRNAVATTEHTLALILAAARGVADVHTDLKRGTWRGDTYDYGNCGIEIDGSTVGLVGFGAVGSRVARALAAMGATVLVHDPYIRPDAVAGVARLVSLEELLTRSRIVSLHARVTDETRGMISRARIASLPRGAVLVNCARGALVDYDAVCDALESGHLGGAGFDVHPAEPVPAGSRLLSTPGIVLTPHIAGASREVAHKAARIVAAEVARYLRGEPLAHCANPEAAR</sequence>
<dbReference type="InterPro" id="IPR006140">
    <property type="entry name" value="D-isomer_DH_NAD-bd"/>
</dbReference>
<dbReference type="GO" id="GO:0051287">
    <property type="term" value="F:NAD binding"/>
    <property type="evidence" value="ECO:0007669"/>
    <property type="project" value="InterPro"/>
</dbReference>
<dbReference type="InterPro" id="IPR036291">
    <property type="entry name" value="NAD(P)-bd_dom_sf"/>
</dbReference>
<dbReference type="SUPFAM" id="SSF52283">
    <property type="entry name" value="Formate/glycerate dehydrogenase catalytic domain-like"/>
    <property type="match status" value="1"/>
</dbReference>
<evidence type="ECO:0000259" key="7">
    <source>
        <dbReference type="Pfam" id="PF02826"/>
    </source>
</evidence>
<dbReference type="EMBL" id="JANIIC010000005">
    <property type="protein sequence ID" value="MCQ8828799.1"/>
    <property type="molecule type" value="Genomic_DNA"/>
</dbReference>
<evidence type="ECO:0000256" key="5">
    <source>
        <dbReference type="SAM" id="MobiDB-lite"/>
    </source>
</evidence>
<dbReference type="CDD" id="cd12171">
    <property type="entry name" value="2-Hacid_dh_10"/>
    <property type="match status" value="1"/>
</dbReference>
<dbReference type="PROSITE" id="PS00671">
    <property type="entry name" value="D_2_HYDROXYACID_DH_3"/>
    <property type="match status" value="1"/>
</dbReference>
<comment type="similarity">
    <text evidence="1 4">Belongs to the D-isomer specific 2-hydroxyacid dehydrogenase family.</text>
</comment>
<dbReference type="InterPro" id="IPR029753">
    <property type="entry name" value="D-isomer_DH_CS"/>
</dbReference>
<feature type="region of interest" description="Disordered" evidence="5">
    <location>
        <begin position="30"/>
        <end position="79"/>
    </location>
</feature>
<evidence type="ECO:0000313" key="9">
    <source>
        <dbReference type="Proteomes" id="UP001142400"/>
    </source>
</evidence>
<dbReference type="InterPro" id="IPR006139">
    <property type="entry name" value="D-isomer_2_OHA_DH_cat_dom"/>
</dbReference>
<feature type="compositionally biased region" description="Acidic residues" evidence="5">
    <location>
        <begin position="38"/>
        <end position="79"/>
    </location>
</feature>
<evidence type="ECO:0000313" key="8">
    <source>
        <dbReference type="EMBL" id="MCQ8828799.1"/>
    </source>
</evidence>
<dbReference type="Gene3D" id="3.40.50.720">
    <property type="entry name" value="NAD(P)-binding Rossmann-like Domain"/>
    <property type="match status" value="2"/>
</dbReference>
<name>A0A9X2LVE4_STRMQ</name>
<dbReference type="PANTHER" id="PTHR42789">
    <property type="entry name" value="D-ISOMER SPECIFIC 2-HYDROXYACID DEHYDROGENASE FAMILY PROTEIN (AFU_ORTHOLOGUE AFUA_6G10090)"/>
    <property type="match status" value="1"/>
</dbReference>
<feature type="domain" description="D-isomer specific 2-hydroxyacid dehydrogenase NAD-binding" evidence="7">
    <location>
        <begin position="151"/>
        <end position="329"/>
    </location>
</feature>
<dbReference type="InterPro" id="IPR050857">
    <property type="entry name" value="D-2-hydroxyacid_DH"/>
</dbReference>
<evidence type="ECO:0000259" key="6">
    <source>
        <dbReference type="Pfam" id="PF00389"/>
    </source>
</evidence>
<keyword evidence="3" id="KW-0520">NAD</keyword>
<dbReference type="Pfam" id="PF00389">
    <property type="entry name" value="2-Hacid_dh"/>
    <property type="match status" value="1"/>
</dbReference>
<feature type="domain" description="D-isomer specific 2-hydroxyacid dehydrogenase catalytic" evidence="6">
    <location>
        <begin position="79"/>
        <end position="361"/>
    </location>
</feature>
<dbReference type="PANTHER" id="PTHR42789:SF1">
    <property type="entry name" value="D-ISOMER SPECIFIC 2-HYDROXYACID DEHYDROGENASE FAMILY PROTEIN (AFU_ORTHOLOGUE AFUA_6G10090)"/>
    <property type="match status" value="1"/>
</dbReference>
<dbReference type="Proteomes" id="UP001142400">
    <property type="component" value="Unassembled WGS sequence"/>
</dbReference>
<dbReference type="AlphaFoldDB" id="A0A9X2LVE4"/>
<dbReference type="SUPFAM" id="SSF51735">
    <property type="entry name" value="NAD(P)-binding Rossmann-fold domains"/>
    <property type="match status" value="1"/>
</dbReference>
<comment type="caution">
    <text evidence="8">The sequence shown here is derived from an EMBL/GenBank/DDBJ whole genome shotgun (WGS) entry which is preliminary data.</text>
</comment>
<keyword evidence="2 4" id="KW-0560">Oxidoreductase</keyword>
<evidence type="ECO:0000256" key="4">
    <source>
        <dbReference type="RuleBase" id="RU003719"/>
    </source>
</evidence>
<protein>
    <submittedName>
        <fullName evidence="8">2-hydroxyacid dehydrogenase</fullName>
    </submittedName>
</protein>
<accession>A0A9X2LVE4</accession>
<gene>
    <name evidence="8" type="ORF">NQU54_06845</name>
</gene>